<feature type="signal peptide" evidence="1">
    <location>
        <begin position="1"/>
        <end position="24"/>
    </location>
</feature>
<feature type="chain" id="PRO_5031444470" description="Endonuclease/exonuclease/phosphatase domain-containing protein" evidence="1">
    <location>
        <begin position="25"/>
        <end position="356"/>
    </location>
</feature>
<evidence type="ECO:0000313" key="2">
    <source>
        <dbReference type="EMBL" id="CAE0369228.1"/>
    </source>
</evidence>
<evidence type="ECO:0000256" key="1">
    <source>
        <dbReference type="SAM" id="SignalP"/>
    </source>
</evidence>
<dbReference type="SUPFAM" id="SSF56219">
    <property type="entry name" value="DNase I-like"/>
    <property type="match status" value="1"/>
</dbReference>
<reference evidence="2" key="1">
    <citation type="submission" date="2021-01" db="EMBL/GenBank/DDBJ databases">
        <authorList>
            <person name="Corre E."/>
            <person name="Pelletier E."/>
            <person name="Niang G."/>
            <person name="Scheremetjew M."/>
            <person name="Finn R."/>
            <person name="Kale V."/>
            <person name="Holt S."/>
            <person name="Cochrane G."/>
            <person name="Meng A."/>
            <person name="Brown T."/>
            <person name="Cohen L."/>
        </authorList>
    </citation>
    <scope>NUCLEOTIDE SEQUENCE</scope>
    <source>
        <strain evidence="2">CCMP1510</strain>
    </source>
</reference>
<protein>
    <recommendedName>
        <fullName evidence="3">Endonuclease/exonuclease/phosphatase domain-containing protein</fullName>
    </recommendedName>
</protein>
<keyword evidence="1" id="KW-0732">Signal</keyword>
<dbReference type="EMBL" id="HBIJ01014884">
    <property type="protein sequence ID" value="CAE0369228.1"/>
    <property type="molecule type" value="Transcribed_RNA"/>
</dbReference>
<proteinExistence type="predicted"/>
<accession>A0A7S3NM02</accession>
<dbReference type="Gene3D" id="3.60.10.10">
    <property type="entry name" value="Endonuclease/exonuclease/phosphatase"/>
    <property type="match status" value="1"/>
</dbReference>
<dbReference type="InterPro" id="IPR036691">
    <property type="entry name" value="Endo/exonu/phosph_ase_sf"/>
</dbReference>
<organism evidence="2">
    <name type="scientific">Aureoumbra lagunensis</name>
    <dbReference type="NCBI Taxonomy" id="44058"/>
    <lineage>
        <taxon>Eukaryota</taxon>
        <taxon>Sar</taxon>
        <taxon>Stramenopiles</taxon>
        <taxon>Ochrophyta</taxon>
        <taxon>Pelagophyceae</taxon>
        <taxon>Pelagomonadales</taxon>
        <taxon>Aureoumbra</taxon>
    </lineage>
</organism>
<gene>
    <name evidence="2" type="ORF">ALAG00032_LOCUS9991</name>
</gene>
<name>A0A7S3NM02_9STRA</name>
<sequence>MPLDRMIKFYLLFVVLLRLKGCLGFFKLCSYNVHDGGHGLEEMFEVFFRRYCEVAVVNEANKWRRNGAETIAKNHDFILELLETPFGYDIGVLVRSAIAIVQRGNQTVTGRNEQNSFHHGVLHCVLTEKKLIHHKISSTPLPEETKDQKVHILATHLSPHSAARRREESTRLLRIIKTIEAQAEEQGEKAAVVLAGDLNTLSPLDHYAHDEQLMKILRSNPRLCAKFFVEPKFNSIIDYKPMKILLEDLTDVAFKHSLNHTLPQPTVPTAFHADDLHAAPMRIDYVLLNAQAVASIIDPFGHAIHIHTQIDDYTKRASDHYPLIVDLPSKKHFFKNGHVIHPISHYTSPHTTRDTS</sequence>
<dbReference type="AlphaFoldDB" id="A0A7S3NM02"/>
<evidence type="ECO:0008006" key="3">
    <source>
        <dbReference type="Google" id="ProtNLM"/>
    </source>
</evidence>